<protein>
    <recommendedName>
        <fullName evidence="4">Membrane-bound lysozyme-inhibitor of c-type lysozyme</fullName>
    </recommendedName>
</protein>
<dbReference type="AlphaFoldDB" id="A0A1N7N8T9"/>
<evidence type="ECO:0000256" key="1">
    <source>
        <dbReference type="SAM" id="SignalP"/>
    </source>
</evidence>
<keyword evidence="3" id="KW-1185">Reference proteome</keyword>
<gene>
    <name evidence="2" type="ORF">SAMN05421759_10783</name>
</gene>
<dbReference type="OrthoDB" id="8451772at2"/>
<proteinExistence type="predicted"/>
<feature type="signal peptide" evidence="1">
    <location>
        <begin position="1"/>
        <end position="26"/>
    </location>
</feature>
<reference evidence="3" key="1">
    <citation type="submission" date="2017-01" db="EMBL/GenBank/DDBJ databases">
        <authorList>
            <person name="Varghese N."/>
            <person name="Submissions S."/>
        </authorList>
    </citation>
    <scope>NUCLEOTIDE SEQUENCE [LARGE SCALE GENOMIC DNA]</scope>
    <source>
        <strain evidence="3">DSM 29430</strain>
    </source>
</reference>
<accession>A0A1N7N8T9</accession>
<sequence>MPDRKPRILLAATVAALASVAAGATAAGESAAHAKAGDFDAKGRIACVQRDGLPIGTCTARVARGPAGEATLEATFENGFARMLFFEEGAFLRANTTMSGVGTDTDWRLEEGMLFLRVDDQRFEVPEALVFGD</sequence>
<evidence type="ECO:0000313" key="2">
    <source>
        <dbReference type="EMBL" id="SIS94783.1"/>
    </source>
</evidence>
<evidence type="ECO:0000313" key="3">
    <source>
        <dbReference type="Proteomes" id="UP000186684"/>
    </source>
</evidence>
<evidence type="ECO:0008006" key="4">
    <source>
        <dbReference type="Google" id="ProtNLM"/>
    </source>
</evidence>
<dbReference type="STRING" id="633194.SAMN05421759_10783"/>
<dbReference type="RefSeq" id="WP_076448424.1">
    <property type="nucleotide sequence ID" value="NZ_FTOQ01000007.1"/>
</dbReference>
<keyword evidence="1" id="KW-0732">Signal</keyword>
<name>A0A1N7N8T9_9RHOB</name>
<organism evidence="2 3">
    <name type="scientific">Roseivivax lentus</name>
    <dbReference type="NCBI Taxonomy" id="633194"/>
    <lineage>
        <taxon>Bacteria</taxon>
        <taxon>Pseudomonadati</taxon>
        <taxon>Pseudomonadota</taxon>
        <taxon>Alphaproteobacteria</taxon>
        <taxon>Rhodobacterales</taxon>
        <taxon>Roseobacteraceae</taxon>
        <taxon>Roseivivax</taxon>
    </lineage>
</organism>
<dbReference type="EMBL" id="FTOQ01000007">
    <property type="protein sequence ID" value="SIS94783.1"/>
    <property type="molecule type" value="Genomic_DNA"/>
</dbReference>
<feature type="chain" id="PRO_5012568863" description="Membrane-bound lysozyme-inhibitor of c-type lysozyme" evidence="1">
    <location>
        <begin position="27"/>
        <end position="133"/>
    </location>
</feature>
<dbReference type="Proteomes" id="UP000186684">
    <property type="component" value="Unassembled WGS sequence"/>
</dbReference>